<dbReference type="InterPro" id="IPR039455">
    <property type="entry name" value="EPFL"/>
</dbReference>
<keyword evidence="9" id="KW-1185">Reference proteome</keyword>
<dbReference type="AlphaFoldDB" id="A0A9P0Z7H9"/>
<sequence length="104" mass="11173">MISRFYILLCILLTLALPHAETRPFAPTNSSLFQGEKKEEGGRRIGSFAPRCDHKCYGCMPCEAIQVPTTNGGGGGGGAAGVQQYTNYEPEGWKCKCGPALYSP</sequence>
<gene>
    <name evidence="8" type="ORF">CEURO_LOCUS10590</name>
</gene>
<reference evidence="8" key="1">
    <citation type="submission" date="2022-07" db="EMBL/GenBank/DDBJ databases">
        <authorList>
            <person name="Macas J."/>
            <person name="Novak P."/>
            <person name="Neumann P."/>
        </authorList>
    </citation>
    <scope>NUCLEOTIDE SEQUENCE</scope>
</reference>
<keyword evidence="6" id="KW-1015">Disulfide bond</keyword>
<dbReference type="PANTHER" id="PTHR33109">
    <property type="entry name" value="EPIDERMAL PATTERNING FACTOR-LIKE PROTEIN 4"/>
    <property type="match status" value="1"/>
</dbReference>
<proteinExistence type="inferred from homology"/>
<dbReference type="Proteomes" id="UP001152484">
    <property type="component" value="Unassembled WGS sequence"/>
</dbReference>
<keyword evidence="5 7" id="KW-0732">Signal</keyword>
<feature type="signal peptide" evidence="7">
    <location>
        <begin position="1"/>
        <end position="22"/>
    </location>
</feature>
<evidence type="ECO:0000256" key="2">
    <source>
        <dbReference type="ARBA" id="ARBA00008127"/>
    </source>
</evidence>
<dbReference type="PANTHER" id="PTHR33109:SF3">
    <property type="entry name" value="EPIDERMAL PATTERNING FACTOR-LIKE PROTEIN"/>
    <property type="match status" value="1"/>
</dbReference>
<comment type="similarity">
    <text evidence="2 7">Belongs to the plant cysteine rich small secretory peptide family. Epidermal patterning factor subfamily.</text>
</comment>
<evidence type="ECO:0000256" key="3">
    <source>
        <dbReference type="ARBA" id="ARBA00022473"/>
    </source>
</evidence>
<keyword evidence="3 7" id="KW-0217">Developmental protein</keyword>
<name>A0A9P0Z7H9_CUSEU</name>
<dbReference type="Pfam" id="PF17181">
    <property type="entry name" value="EPF"/>
    <property type="match status" value="1"/>
</dbReference>
<keyword evidence="4 7" id="KW-0964">Secreted</keyword>
<dbReference type="EMBL" id="CAMAPE010000019">
    <property type="protein sequence ID" value="CAH9088608.1"/>
    <property type="molecule type" value="Genomic_DNA"/>
</dbReference>
<evidence type="ECO:0000256" key="6">
    <source>
        <dbReference type="ARBA" id="ARBA00023157"/>
    </source>
</evidence>
<evidence type="ECO:0000313" key="9">
    <source>
        <dbReference type="Proteomes" id="UP001152484"/>
    </source>
</evidence>
<evidence type="ECO:0000256" key="5">
    <source>
        <dbReference type="ARBA" id="ARBA00022729"/>
    </source>
</evidence>
<accession>A0A9P0Z7H9</accession>
<evidence type="ECO:0000256" key="1">
    <source>
        <dbReference type="ARBA" id="ARBA00004613"/>
    </source>
</evidence>
<dbReference type="GO" id="GO:0010052">
    <property type="term" value="P:guard cell differentiation"/>
    <property type="evidence" value="ECO:0007669"/>
    <property type="project" value="UniProtKB-UniRule"/>
</dbReference>
<evidence type="ECO:0000313" key="8">
    <source>
        <dbReference type="EMBL" id="CAH9088608.1"/>
    </source>
</evidence>
<comment type="function">
    <text evidence="7">Controls stomatal patterning.</text>
</comment>
<organism evidence="8 9">
    <name type="scientific">Cuscuta europaea</name>
    <name type="common">European dodder</name>
    <dbReference type="NCBI Taxonomy" id="41803"/>
    <lineage>
        <taxon>Eukaryota</taxon>
        <taxon>Viridiplantae</taxon>
        <taxon>Streptophyta</taxon>
        <taxon>Embryophyta</taxon>
        <taxon>Tracheophyta</taxon>
        <taxon>Spermatophyta</taxon>
        <taxon>Magnoliopsida</taxon>
        <taxon>eudicotyledons</taxon>
        <taxon>Gunneridae</taxon>
        <taxon>Pentapetalae</taxon>
        <taxon>asterids</taxon>
        <taxon>lamiids</taxon>
        <taxon>Solanales</taxon>
        <taxon>Convolvulaceae</taxon>
        <taxon>Cuscuteae</taxon>
        <taxon>Cuscuta</taxon>
        <taxon>Cuscuta subgen. Cuscuta</taxon>
    </lineage>
</organism>
<feature type="chain" id="PRO_5040533399" description="Epidermal patterning factor-like protein" evidence="7">
    <location>
        <begin position="23"/>
        <end position="104"/>
    </location>
</feature>
<comment type="subcellular location">
    <subcellularLocation>
        <location evidence="1 7">Secreted</location>
    </subcellularLocation>
</comment>
<dbReference type="GO" id="GO:0005576">
    <property type="term" value="C:extracellular region"/>
    <property type="evidence" value="ECO:0007669"/>
    <property type="project" value="UniProtKB-SubCell"/>
</dbReference>
<protein>
    <recommendedName>
        <fullName evidence="7">Epidermal patterning factor-like protein</fullName>
    </recommendedName>
</protein>
<evidence type="ECO:0000256" key="7">
    <source>
        <dbReference type="RuleBase" id="RU367102"/>
    </source>
</evidence>
<evidence type="ECO:0000256" key="4">
    <source>
        <dbReference type="ARBA" id="ARBA00022525"/>
    </source>
</evidence>
<comment type="caution">
    <text evidence="8">The sequence shown here is derived from an EMBL/GenBank/DDBJ whole genome shotgun (WGS) entry which is preliminary data.</text>
</comment>